<reference evidence="2 3" key="1">
    <citation type="journal article" date="2009" name="PLoS Genet.">
        <title>Localized plasticity in the streamlined genomes of vinyl chloride respiring Dehalococcoides.</title>
        <authorList>
            <person name="McMurdie P.J."/>
            <person name="Behrens S.F."/>
            <person name="Muller J.A."/>
            <person name="Goke J."/>
            <person name="Ritalahti K.M."/>
            <person name="Wagner R."/>
            <person name="Goltsman E."/>
            <person name="Lapidus A."/>
            <person name="Holmes S."/>
            <person name="Loffler F.E."/>
            <person name="Spormann A.M."/>
        </authorList>
    </citation>
    <scope>NUCLEOTIDE SEQUENCE [LARGE SCALE GENOMIC DNA]</scope>
    <source>
        <strain evidence="2 3">VS</strain>
    </source>
</reference>
<evidence type="ECO:0000313" key="2">
    <source>
        <dbReference type="EMBL" id="ACZ61465.1"/>
    </source>
</evidence>
<protein>
    <submittedName>
        <fullName evidence="2">Uncharacterized protein</fullName>
    </submittedName>
</protein>
<proteinExistence type="predicted"/>
<name>D2BGL5_DEHMV</name>
<dbReference type="KEGG" id="dev:DhcVS_306"/>
<sequence length="30" mass="3287">MHLCEEGIDQTIAGLDILLAASFLTGMFYL</sequence>
<gene>
    <name evidence="2" type="ordered locus">DhcVS_306</name>
</gene>
<evidence type="ECO:0000256" key="1">
    <source>
        <dbReference type="SAM" id="Phobius"/>
    </source>
</evidence>
<dbReference type="HOGENOM" id="CLU_3403134_0_0_0"/>
<accession>D2BGL5</accession>
<keyword evidence="1" id="KW-1133">Transmembrane helix</keyword>
<feature type="transmembrane region" description="Helical" evidence="1">
    <location>
        <begin position="12"/>
        <end position="29"/>
    </location>
</feature>
<dbReference type="AlphaFoldDB" id="D2BGL5"/>
<dbReference type="Proteomes" id="UP000002506">
    <property type="component" value="Chromosome"/>
</dbReference>
<organism evidence="2 3">
    <name type="scientific">Dehalococcoides mccartyi (strain VS)</name>
    <dbReference type="NCBI Taxonomy" id="311424"/>
    <lineage>
        <taxon>Bacteria</taxon>
        <taxon>Bacillati</taxon>
        <taxon>Chloroflexota</taxon>
        <taxon>Dehalococcoidia</taxon>
        <taxon>Dehalococcoidales</taxon>
        <taxon>Dehalococcoidaceae</taxon>
        <taxon>Dehalococcoides</taxon>
    </lineage>
</organism>
<dbReference type="EMBL" id="CP001827">
    <property type="protein sequence ID" value="ACZ61465.1"/>
    <property type="molecule type" value="Genomic_DNA"/>
</dbReference>
<keyword evidence="1" id="KW-0472">Membrane</keyword>
<evidence type="ECO:0000313" key="3">
    <source>
        <dbReference type="Proteomes" id="UP000002506"/>
    </source>
</evidence>
<keyword evidence="1" id="KW-0812">Transmembrane</keyword>